<dbReference type="RefSeq" id="WP_318600367.1">
    <property type="nucleotide sequence ID" value="NZ_JAWSTH010000108.1"/>
</dbReference>
<organism evidence="7 8">
    <name type="scientific">Conexibacter stalactiti</name>
    <dbReference type="NCBI Taxonomy" id="1940611"/>
    <lineage>
        <taxon>Bacteria</taxon>
        <taxon>Bacillati</taxon>
        <taxon>Actinomycetota</taxon>
        <taxon>Thermoleophilia</taxon>
        <taxon>Solirubrobacterales</taxon>
        <taxon>Conexibacteraceae</taxon>
        <taxon>Conexibacter</taxon>
    </lineage>
</organism>
<comment type="caution">
    <text evidence="7">The sequence shown here is derived from an EMBL/GenBank/DDBJ whole genome shotgun (WGS) entry which is preliminary data.</text>
</comment>
<keyword evidence="8" id="KW-1185">Reference proteome</keyword>
<protein>
    <submittedName>
        <fullName evidence="7">FUSC family protein</fullName>
    </submittedName>
</protein>
<feature type="transmembrane region" description="Helical" evidence="5">
    <location>
        <begin position="101"/>
        <end position="121"/>
    </location>
</feature>
<evidence type="ECO:0000313" key="7">
    <source>
        <dbReference type="EMBL" id="MDW5597897.1"/>
    </source>
</evidence>
<dbReference type="InterPro" id="IPR049453">
    <property type="entry name" value="Memb_transporter_dom"/>
</dbReference>
<evidence type="ECO:0000256" key="5">
    <source>
        <dbReference type="SAM" id="Phobius"/>
    </source>
</evidence>
<proteinExistence type="predicted"/>
<feature type="transmembrane region" description="Helical" evidence="5">
    <location>
        <begin position="319"/>
        <end position="338"/>
    </location>
</feature>
<feature type="transmembrane region" description="Helical" evidence="5">
    <location>
        <begin position="252"/>
        <end position="276"/>
    </location>
</feature>
<comment type="subcellular location">
    <subcellularLocation>
        <location evidence="1">Membrane</location>
        <topology evidence="1">Multi-pass membrane protein</topology>
    </subcellularLocation>
</comment>
<reference evidence="8" key="1">
    <citation type="submission" date="2023-07" db="EMBL/GenBank/DDBJ databases">
        <title>Conexibacter stalactiti sp. nov., isolated from stalactites in a lava cave and emended description of the genus Conexibacter.</title>
        <authorList>
            <person name="Lee S.D."/>
        </authorList>
    </citation>
    <scope>NUCLEOTIDE SEQUENCE [LARGE SCALE GENOMIC DNA]</scope>
    <source>
        <strain evidence="8">KCTC 39840</strain>
    </source>
</reference>
<evidence type="ECO:0000259" key="6">
    <source>
        <dbReference type="Pfam" id="PF13515"/>
    </source>
</evidence>
<feature type="domain" description="Integral membrane bound transporter" evidence="6">
    <location>
        <begin position="206"/>
        <end position="332"/>
    </location>
</feature>
<keyword evidence="4 5" id="KW-0472">Membrane</keyword>
<feature type="transmembrane region" description="Helical" evidence="5">
    <location>
        <begin position="40"/>
        <end position="62"/>
    </location>
</feature>
<keyword evidence="2 5" id="KW-0812">Transmembrane</keyword>
<evidence type="ECO:0000256" key="4">
    <source>
        <dbReference type="ARBA" id="ARBA00023136"/>
    </source>
</evidence>
<name>A0ABU4HX44_9ACTN</name>
<keyword evidence="3 5" id="KW-1133">Transmembrane helix</keyword>
<evidence type="ECO:0000256" key="1">
    <source>
        <dbReference type="ARBA" id="ARBA00004141"/>
    </source>
</evidence>
<evidence type="ECO:0000256" key="2">
    <source>
        <dbReference type="ARBA" id="ARBA00022692"/>
    </source>
</evidence>
<feature type="transmembrane region" description="Helical" evidence="5">
    <location>
        <begin position="288"/>
        <end position="307"/>
    </location>
</feature>
<dbReference type="Pfam" id="PF13515">
    <property type="entry name" value="FUSC_2"/>
    <property type="match status" value="1"/>
</dbReference>
<feature type="transmembrane region" description="Helical" evidence="5">
    <location>
        <begin position="151"/>
        <end position="175"/>
    </location>
</feature>
<feature type="transmembrane region" description="Helical" evidence="5">
    <location>
        <begin position="74"/>
        <end position="95"/>
    </location>
</feature>
<dbReference type="EMBL" id="JAWSTH010000108">
    <property type="protein sequence ID" value="MDW5597897.1"/>
    <property type="molecule type" value="Genomic_DNA"/>
</dbReference>
<accession>A0ABU4HX44</accession>
<dbReference type="Proteomes" id="UP001284601">
    <property type="component" value="Unassembled WGS sequence"/>
</dbReference>
<evidence type="ECO:0000256" key="3">
    <source>
        <dbReference type="ARBA" id="ARBA00022989"/>
    </source>
</evidence>
<sequence length="353" mass="35807">MSSTRFAPLPAPRQFLALGPHAGAHRVALRAGLSVALPLLALYATGHLELSLFATFGAFTALYGRASDHQPRALMQLSAAAVLVACVTIGTAVAVSPARDWLILPVAAIVAAAAVAISDVARWHPPGALFPVFALTACAAVPGGAERIPLAAAVAAASALIAVAIGVAGLARPALRRRVRTPLTPTRAARAHPLPDMLRCATATLLAGLIPTLLGLGHPYWAMVGALAALSGSDATARLVRAGHRAAGTLLGLALAAVVLALPLPTLATILVVVALQYVAELLVGRNYALALVVVTPLALLMVELAHPVGSATLLHDRGVETLLGVAVGVAVTLLSPLSDRRPSAPPSPARSL</sequence>
<evidence type="ECO:0000313" key="8">
    <source>
        <dbReference type="Proteomes" id="UP001284601"/>
    </source>
</evidence>
<gene>
    <name evidence="7" type="ORF">R7226_26320</name>
</gene>